<name>A0A183NBU0_9TREM</name>
<dbReference type="EMBL" id="UZAI01021764">
    <property type="protein sequence ID" value="VDP56414.1"/>
    <property type="molecule type" value="Genomic_DNA"/>
</dbReference>
<reference evidence="1 2" key="1">
    <citation type="submission" date="2018-11" db="EMBL/GenBank/DDBJ databases">
        <authorList>
            <consortium name="Pathogen Informatics"/>
        </authorList>
    </citation>
    <scope>NUCLEOTIDE SEQUENCE [LARGE SCALE GENOMIC DNA]</scope>
    <source>
        <strain evidence="1 2">Zambia</strain>
    </source>
</reference>
<proteinExistence type="predicted"/>
<organism evidence="1 2">
    <name type="scientific">Schistosoma margrebowiei</name>
    <dbReference type="NCBI Taxonomy" id="48269"/>
    <lineage>
        <taxon>Eukaryota</taxon>
        <taxon>Metazoa</taxon>
        <taxon>Spiralia</taxon>
        <taxon>Lophotrochozoa</taxon>
        <taxon>Platyhelminthes</taxon>
        <taxon>Trematoda</taxon>
        <taxon>Digenea</taxon>
        <taxon>Strigeidida</taxon>
        <taxon>Schistosomatoidea</taxon>
        <taxon>Schistosomatidae</taxon>
        <taxon>Schistosoma</taxon>
    </lineage>
</organism>
<gene>
    <name evidence="1" type="ORF">SMRZ_LOCUS25765</name>
</gene>
<dbReference type="Proteomes" id="UP000277204">
    <property type="component" value="Unassembled WGS sequence"/>
</dbReference>
<dbReference type="AlphaFoldDB" id="A0A183NBU0"/>
<evidence type="ECO:0000313" key="2">
    <source>
        <dbReference type="Proteomes" id="UP000277204"/>
    </source>
</evidence>
<keyword evidence="2" id="KW-1185">Reference proteome</keyword>
<evidence type="ECO:0000313" key="1">
    <source>
        <dbReference type="EMBL" id="VDP56414.1"/>
    </source>
</evidence>
<protein>
    <submittedName>
        <fullName evidence="1">Uncharacterized protein</fullName>
    </submittedName>
</protein>
<accession>A0A183NBU0</accession>
<sequence length="70" mass="8251">MLKFWHVSTSPLRTFDDNPGKDWITMTSRALDLPNREVINLDSNSMNYWREKSTSTIETMILKLPTHIQQ</sequence>